<dbReference type="GO" id="GO:0006508">
    <property type="term" value="P:proteolysis"/>
    <property type="evidence" value="ECO:0007669"/>
    <property type="project" value="UniProtKB-KW"/>
</dbReference>
<reference evidence="4 5" key="1">
    <citation type="submission" date="2019-08" db="EMBL/GenBank/DDBJ databases">
        <authorList>
            <person name="Khan S.A."/>
            <person name="Jeon C.O."/>
            <person name="Jeong S.E."/>
        </authorList>
    </citation>
    <scope>NUCLEOTIDE SEQUENCE [LARGE SCALE GENOMIC DNA]</scope>
    <source>
        <strain evidence="5">IMCC1728</strain>
    </source>
</reference>
<feature type="compositionally biased region" description="Basic residues" evidence="1">
    <location>
        <begin position="43"/>
        <end position="56"/>
    </location>
</feature>
<organism evidence="4 5">
    <name type="scientific">Piscinibacter aquaticus</name>
    <dbReference type="NCBI Taxonomy" id="392597"/>
    <lineage>
        <taxon>Bacteria</taxon>
        <taxon>Pseudomonadati</taxon>
        <taxon>Pseudomonadota</taxon>
        <taxon>Betaproteobacteria</taxon>
        <taxon>Burkholderiales</taxon>
        <taxon>Sphaerotilaceae</taxon>
        <taxon>Piscinibacter</taxon>
    </lineage>
</organism>
<dbReference type="AlphaFoldDB" id="A0A5C6U4L4"/>
<evidence type="ECO:0000313" key="5">
    <source>
        <dbReference type="Proteomes" id="UP000321832"/>
    </source>
</evidence>
<dbReference type="Pfam" id="PF02517">
    <property type="entry name" value="Rce1-like"/>
    <property type="match status" value="1"/>
</dbReference>
<evidence type="ECO:0000256" key="1">
    <source>
        <dbReference type="SAM" id="MobiDB-lite"/>
    </source>
</evidence>
<dbReference type="GO" id="GO:0004175">
    <property type="term" value="F:endopeptidase activity"/>
    <property type="evidence" value="ECO:0007669"/>
    <property type="project" value="UniProtKB-ARBA"/>
</dbReference>
<protein>
    <submittedName>
        <fullName evidence="4">CPBP family intramembrane metalloprotease</fullName>
    </submittedName>
</protein>
<gene>
    <name evidence="4" type="ORF">FSC37_18235</name>
</gene>
<keyword evidence="2" id="KW-0812">Transmembrane</keyword>
<evidence type="ECO:0000259" key="3">
    <source>
        <dbReference type="Pfam" id="PF02517"/>
    </source>
</evidence>
<feature type="compositionally biased region" description="Polar residues" evidence="1">
    <location>
        <begin position="80"/>
        <end position="93"/>
    </location>
</feature>
<dbReference type="InterPro" id="IPR003675">
    <property type="entry name" value="Rce1/LyrA-like_dom"/>
</dbReference>
<feature type="transmembrane region" description="Helical" evidence="2">
    <location>
        <begin position="304"/>
        <end position="324"/>
    </location>
</feature>
<dbReference type="GO" id="GO:0008237">
    <property type="term" value="F:metallopeptidase activity"/>
    <property type="evidence" value="ECO:0007669"/>
    <property type="project" value="UniProtKB-KW"/>
</dbReference>
<accession>A0A5C6U4L4</accession>
<dbReference type="EMBL" id="VOPW01000001">
    <property type="protein sequence ID" value="TXC67001.1"/>
    <property type="molecule type" value="Genomic_DNA"/>
</dbReference>
<feature type="transmembrane region" description="Helical" evidence="2">
    <location>
        <begin position="140"/>
        <end position="165"/>
    </location>
</feature>
<keyword evidence="4" id="KW-0645">Protease</keyword>
<keyword evidence="4" id="KW-0378">Hydrolase</keyword>
<keyword evidence="2" id="KW-0472">Membrane</keyword>
<proteinExistence type="predicted"/>
<sequence length="349" mass="37410">MLSSCWPSLCRRGAVRGPVRRRLKNAVSTRAFRQTGTAAGKWRSARSRTSKPRTRQPWRSGRSGSRQTPSDACSRADGTTLGSTAGNKDGSEMTTSTASYLKRLLPVWAVGALGVLALWLQEPPAALLEQAPQLRDLPVAGVKALLLLNPLLIMTALAAIGAALAHRVGLRSRPGRRPARRNRAGAGTAGGPWRRRHTGRRRRRPGRLARRGMEACHGPGPGRTPWPALAIGMLYGGLAEEVMMRWGVMSLLAWALWRAGRRSSASETQPSRRVVWAAIGASALVFALAHLPAVAQSAPLSPALVARTLALNALGGIVYGWLYWRRGLESAMLAHASTHAGLALVRAVA</sequence>
<comment type="caution">
    <text evidence="4">The sequence shown here is derived from an EMBL/GenBank/DDBJ whole genome shotgun (WGS) entry which is preliminary data.</text>
</comment>
<dbReference type="GO" id="GO:0080120">
    <property type="term" value="P:CAAX-box protein maturation"/>
    <property type="evidence" value="ECO:0007669"/>
    <property type="project" value="UniProtKB-ARBA"/>
</dbReference>
<feature type="transmembrane region" description="Helical" evidence="2">
    <location>
        <begin position="103"/>
        <end position="120"/>
    </location>
</feature>
<feature type="region of interest" description="Disordered" evidence="1">
    <location>
        <begin position="171"/>
        <end position="219"/>
    </location>
</feature>
<evidence type="ECO:0000256" key="2">
    <source>
        <dbReference type="SAM" id="Phobius"/>
    </source>
</evidence>
<keyword evidence="2" id="KW-1133">Transmembrane helix</keyword>
<feature type="region of interest" description="Disordered" evidence="1">
    <location>
        <begin position="33"/>
        <end position="93"/>
    </location>
</feature>
<evidence type="ECO:0000313" key="4">
    <source>
        <dbReference type="EMBL" id="TXC67001.1"/>
    </source>
</evidence>
<keyword evidence="4" id="KW-0482">Metalloprotease</keyword>
<feature type="domain" description="CAAX prenyl protease 2/Lysostaphin resistance protein A-like" evidence="3">
    <location>
        <begin position="224"/>
        <end position="338"/>
    </location>
</feature>
<keyword evidence="5" id="KW-1185">Reference proteome</keyword>
<dbReference type="Proteomes" id="UP000321832">
    <property type="component" value="Unassembled WGS sequence"/>
</dbReference>
<feature type="compositionally biased region" description="Basic residues" evidence="1">
    <location>
        <begin position="171"/>
        <end position="183"/>
    </location>
</feature>
<feature type="transmembrane region" description="Helical" evidence="2">
    <location>
        <begin position="274"/>
        <end position="292"/>
    </location>
</feature>
<feature type="compositionally biased region" description="Polar residues" evidence="1">
    <location>
        <begin position="62"/>
        <end position="71"/>
    </location>
</feature>
<feature type="compositionally biased region" description="Basic residues" evidence="1">
    <location>
        <begin position="193"/>
        <end position="210"/>
    </location>
</feature>
<name>A0A5C6U4L4_9BURK</name>